<keyword evidence="5 7" id="KW-0460">Magnesium</keyword>
<evidence type="ECO:0000256" key="2">
    <source>
        <dbReference type="ARBA" id="ARBA00022676"/>
    </source>
</evidence>
<dbReference type="InterPro" id="IPR017814">
    <property type="entry name" value="Mycothiol_biosynthesis_MshA"/>
</dbReference>
<feature type="binding site" evidence="7">
    <location>
        <position position="5"/>
    </location>
    <ligand>
        <name>1D-myo-inositol 3-phosphate</name>
        <dbReference type="ChEBI" id="CHEBI:58401"/>
    </ligand>
</feature>
<evidence type="ECO:0000256" key="7">
    <source>
        <dbReference type="HAMAP-Rule" id="MF_01695"/>
    </source>
</evidence>
<reference evidence="10 11" key="1">
    <citation type="submission" date="2015-12" db="EMBL/GenBank/DDBJ databases">
        <title>Serinicoccus chungangenesis strain CD08_5 genome sequencing and assembly.</title>
        <authorList>
            <person name="Chander A.M."/>
            <person name="Kaur G."/>
            <person name="Nair G.R."/>
            <person name="Dhawan D.K."/>
            <person name="Kochhar R.K."/>
            <person name="Mayilraj S."/>
            <person name="Bhadada S.K."/>
        </authorList>
    </citation>
    <scope>NUCLEOTIDE SEQUENCE [LARGE SCALE GENOMIC DNA]</scope>
    <source>
        <strain evidence="10 11">CD08_5</strain>
    </source>
</reference>
<comment type="similarity">
    <text evidence="1 7">Belongs to the glycosyltransferase group 1 family. MshA subfamily.</text>
</comment>
<feature type="binding site" evidence="7">
    <location>
        <position position="302"/>
    </location>
    <ligand>
        <name>Mg(2+)</name>
        <dbReference type="ChEBI" id="CHEBI:18420"/>
    </ligand>
</feature>
<dbReference type="EC" id="2.4.1.250" evidence="7"/>
<dbReference type="Gene3D" id="3.40.50.2000">
    <property type="entry name" value="Glycogen Phosphorylase B"/>
    <property type="match status" value="2"/>
</dbReference>
<evidence type="ECO:0000256" key="6">
    <source>
        <dbReference type="ARBA" id="ARBA00048131"/>
    </source>
</evidence>
<evidence type="ECO:0000256" key="4">
    <source>
        <dbReference type="ARBA" id="ARBA00022723"/>
    </source>
</evidence>
<feature type="binding site" evidence="7">
    <location>
        <position position="322"/>
    </location>
    <ligand>
        <name>UDP-N-acetyl-alpha-D-glucosamine</name>
        <dbReference type="ChEBI" id="CHEBI:57705"/>
    </ligand>
</feature>
<feature type="domain" description="Glycosyltransferase subfamily 4-like N-terminal" evidence="9">
    <location>
        <begin position="18"/>
        <end position="194"/>
    </location>
</feature>
<organism evidence="10 11">
    <name type="scientific">Serinicoccus chungangensis</name>
    <dbReference type="NCBI Taxonomy" id="767452"/>
    <lineage>
        <taxon>Bacteria</taxon>
        <taxon>Bacillati</taxon>
        <taxon>Actinomycetota</taxon>
        <taxon>Actinomycetes</taxon>
        <taxon>Micrococcales</taxon>
        <taxon>Ornithinimicrobiaceae</taxon>
        <taxon>Serinicoccus</taxon>
    </lineage>
</organism>
<feature type="binding site" evidence="7">
    <location>
        <position position="19"/>
    </location>
    <ligand>
        <name>UDP-N-acetyl-alpha-D-glucosamine</name>
        <dbReference type="ChEBI" id="CHEBI:57705"/>
    </ligand>
</feature>
<accession>A0A0W8IEV7</accession>
<dbReference type="PANTHER" id="PTHR45947:SF3">
    <property type="entry name" value="SULFOQUINOVOSYL TRANSFERASE SQD2"/>
    <property type="match status" value="1"/>
</dbReference>
<keyword evidence="2 7" id="KW-0328">Glycosyltransferase</keyword>
<dbReference type="InterPro" id="IPR028098">
    <property type="entry name" value="Glyco_trans_4-like_N"/>
</dbReference>
<dbReference type="Pfam" id="PF13579">
    <property type="entry name" value="Glyco_trans_4_4"/>
    <property type="match status" value="1"/>
</dbReference>
<dbReference type="PANTHER" id="PTHR45947">
    <property type="entry name" value="SULFOQUINOVOSYL TRANSFERASE SQD2"/>
    <property type="match status" value="1"/>
</dbReference>
<gene>
    <name evidence="7" type="primary">mshA</name>
    <name evidence="10" type="ORF">AVL62_10365</name>
</gene>
<protein>
    <recommendedName>
        <fullName evidence="7">D-inositol-3-phosphate glycosyltransferase</fullName>
        <ecNumber evidence="7">2.4.1.250</ecNumber>
    </recommendedName>
    <alternativeName>
        <fullName evidence="7">N-acetylglucosamine-inositol-phosphate N-acetylglucosaminyltransferase</fullName>
        <shortName evidence="7">GlcNAc-Ins-P N-acetylglucosaminyltransferase</shortName>
    </alternativeName>
</protein>
<feature type="binding site" evidence="7">
    <location>
        <position position="314"/>
    </location>
    <ligand>
        <name>UDP-N-acetyl-alpha-D-glucosamine</name>
        <dbReference type="ChEBI" id="CHEBI:57705"/>
    </ligand>
</feature>
<comment type="caution">
    <text evidence="7">Lacks conserved residue(s) required for the propagation of feature annotation.</text>
</comment>
<dbReference type="STRING" id="767452.AVL62_10365"/>
<dbReference type="HAMAP" id="MF_01695">
    <property type="entry name" value="MshA"/>
    <property type="match status" value="1"/>
</dbReference>
<feature type="binding site" evidence="7">
    <location>
        <position position="226"/>
    </location>
    <ligand>
        <name>UDP-N-acetyl-alpha-D-glucosamine</name>
        <dbReference type="ChEBI" id="CHEBI:57705"/>
    </ligand>
</feature>
<evidence type="ECO:0000313" key="10">
    <source>
        <dbReference type="EMBL" id="KUG58494.1"/>
    </source>
</evidence>
<dbReference type="NCBIfam" id="TIGR03449">
    <property type="entry name" value="mycothiol_MshA"/>
    <property type="match status" value="1"/>
</dbReference>
<feature type="binding site" evidence="7">
    <location>
        <position position="152"/>
    </location>
    <ligand>
        <name>1D-myo-inositol 3-phosphate</name>
        <dbReference type="ChEBI" id="CHEBI:58401"/>
    </ligand>
</feature>
<feature type="binding site" evidence="7">
    <location>
        <position position="75"/>
    </location>
    <ligand>
        <name>1D-myo-inositol 3-phosphate</name>
        <dbReference type="ChEBI" id="CHEBI:58401"/>
    </ligand>
</feature>
<comment type="subunit">
    <text evidence="7">Homodimer.</text>
</comment>
<dbReference type="InterPro" id="IPR001296">
    <property type="entry name" value="Glyco_trans_1"/>
</dbReference>
<dbReference type="Proteomes" id="UP000054837">
    <property type="component" value="Unassembled WGS sequence"/>
</dbReference>
<dbReference type="GO" id="GO:0010125">
    <property type="term" value="P:mycothiol biosynthetic process"/>
    <property type="evidence" value="ECO:0007669"/>
    <property type="project" value="UniProtKB-UniRule"/>
</dbReference>
<keyword evidence="3 7" id="KW-0808">Transferase</keyword>
<comment type="function">
    <text evidence="7">Catalyzes the transfer of a N-acetyl-glucosamine moiety to 1D-myo-inositol 3-phosphate to produce 1D-myo-inositol 2-acetamido-2-deoxy-glucopyranoside 3-phosphate in the mycothiol biosynthesis pathway.</text>
</comment>
<evidence type="ECO:0000259" key="9">
    <source>
        <dbReference type="Pfam" id="PF13579"/>
    </source>
</evidence>
<feature type="binding site" evidence="7">
    <location>
        <position position="328"/>
    </location>
    <ligand>
        <name>Mg(2+)</name>
        <dbReference type="ChEBI" id="CHEBI:18420"/>
    </ligand>
</feature>
<dbReference type="AlphaFoldDB" id="A0A0W8IEV7"/>
<sequence>MVSLHTSPLQRPGTGDAGGLNVYVVETATRLARRGVEVDIFTRAGPGGAGSVELEPGLDVTVHHVPAGPREGVPKDELPGHLCAFADDLSRHVAGLAEGHYDVIHAHYWLSGQAGGLTARRFDVPLVQTMHTMARVKNAALADGDTPEPPARVAGEQELVDRADALVANTPAEARDLVQLYSADPARVHVVPPGVALETFRPGDRDADRRALGLAPQDRVLLFVGRIQPLKAPDVLVRAAGELVRRDPALRDRLVVSVLGGLSGSGTATPGALQQLAAAEGVEGLVHVAPPVTREELAGRMRAADLVVVPSHNESFGLVAIEALACGTPVLAARVGGLPLAVGEAGVLVDGHDPTTWADALQQALGRLEDPQERAAWSAQGVAHAQGYSWERTVDALLAAYAAAKDTHARRRGGPHG</sequence>
<dbReference type="EMBL" id="LQBL01000003">
    <property type="protein sequence ID" value="KUG58494.1"/>
    <property type="molecule type" value="Genomic_DNA"/>
</dbReference>
<dbReference type="SUPFAM" id="SSF53756">
    <property type="entry name" value="UDP-Glycosyltransferase/glycogen phosphorylase"/>
    <property type="match status" value="1"/>
</dbReference>
<comment type="caution">
    <text evidence="10">The sequence shown here is derived from an EMBL/GenBank/DDBJ whole genome shotgun (WGS) entry which is preliminary data.</text>
</comment>
<dbReference type="GO" id="GO:0102710">
    <property type="term" value="F:D-inositol-3-phosphate glycosyltransferase activity"/>
    <property type="evidence" value="ECO:0007669"/>
    <property type="project" value="UniProtKB-EC"/>
</dbReference>
<keyword evidence="11" id="KW-1185">Reference proteome</keyword>
<feature type="binding site" evidence="7">
    <location>
        <position position="132"/>
    </location>
    <ligand>
        <name>1D-myo-inositol 3-phosphate</name>
        <dbReference type="ChEBI" id="CHEBI:58401"/>
    </ligand>
</feature>
<proteinExistence type="inferred from homology"/>
<dbReference type="InterPro" id="IPR050194">
    <property type="entry name" value="Glycosyltransferase_grp1"/>
</dbReference>
<feature type="binding site" evidence="7">
    <location>
        <position position="108"/>
    </location>
    <ligand>
        <name>1D-myo-inositol 3-phosphate</name>
        <dbReference type="ChEBI" id="CHEBI:58401"/>
    </ligand>
</feature>
<dbReference type="GO" id="GO:0008375">
    <property type="term" value="F:acetylglucosaminyltransferase activity"/>
    <property type="evidence" value="ECO:0007669"/>
    <property type="project" value="UniProtKB-UniRule"/>
</dbReference>
<feature type="domain" description="Glycosyl transferase family 1" evidence="8">
    <location>
        <begin position="204"/>
        <end position="379"/>
    </location>
</feature>
<evidence type="ECO:0000313" key="11">
    <source>
        <dbReference type="Proteomes" id="UP000054837"/>
    </source>
</evidence>
<keyword evidence="4 7" id="KW-0479">Metal-binding</keyword>
<evidence type="ECO:0000256" key="1">
    <source>
        <dbReference type="ARBA" id="ARBA00008449"/>
    </source>
</evidence>
<feature type="binding site" evidence="7">
    <location>
        <begin position="16"/>
        <end position="21"/>
    </location>
    <ligand>
        <name>1D-myo-inositol 3-phosphate</name>
        <dbReference type="ChEBI" id="CHEBI:58401"/>
    </ligand>
</feature>
<feature type="binding site" evidence="7">
    <location>
        <position position="292"/>
    </location>
    <ligand>
        <name>UDP-N-acetyl-alpha-D-glucosamine</name>
        <dbReference type="ChEBI" id="CHEBI:57705"/>
    </ligand>
</feature>
<name>A0A0W8IEV7_9MICO</name>
<feature type="binding site" evidence="7">
    <location>
        <position position="304"/>
    </location>
    <ligand>
        <name>Mg(2+)</name>
        <dbReference type="ChEBI" id="CHEBI:18420"/>
    </ligand>
</feature>
<feature type="binding site" evidence="7">
    <location>
        <position position="301"/>
    </location>
    <ligand>
        <name>Mg(2+)</name>
        <dbReference type="ChEBI" id="CHEBI:18420"/>
    </ligand>
</feature>
<dbReference type="GO" id="GO:0000287">
    <property type="term" value="F:magnesium ion binding"/>
    <property type="evidence" value="ECO:0007669"/>
    <property type="project" value="UniProtKB-UniRule"/>
</dbReference>
<evidence type="ECO:0000256" key="5">
    <source>
        <dbReference type="ARBA" id="ARBA00022842"/>
    </source>
</evidence>
<dbReference type="OrthoDB" id="9810929at2"/>
<comment type="catalytic activity">
    <reaction evidence="6 7">
        <text>1D-myo-inositol 3-phosphate + UDP-N-acetyl-alpha-D-glucosamine = 1D-myo-inositol 2-acetamido-2-deoxy-alpha-D-glucopyranoside 3-phosphate + UDP + H(+)</text>
        <dbReference type="Rhea" id="RHEA:26188"/>
        <dbReference type="ChEBI" id="CHEBI:15378"/>
        <dbReference type="ChEBI" id="CHEBI:57705"/>
        <dbReference type="ChEBI" id="CHEBI:58223"/>
        <dbReference type="ChEBI" id="CHEBI:58401"/>
        <dbReference type="ChEBI" id="CHEBI:58892"/>
        <dbReference type="EC" id="2.4.1.250"/>
    </reaction>
</comment>
<evidence type="ECO:0000256" key="3">
    <source>
        <dbReference type="ARBA" id="ARBA00022679"/>
    </source>
</evidence>
<feature type="binding site" evidence="7">
    <location>
        <position position="231"/>
    </location>
    <ligand>
        <name>UDP-N-acetyl-alpha-D-glucosamine</name>
        <dbReference type="ChEBI" id="CHEBI:57705"/>
    </ligand>
</feature>
<evidence type="ECO:0000259" key="8">
    <source>
        <dbReference type="Pfam" id="PF00534"/>
    </source>
</evidence>
<dbReference type="Pfam" id="PF00534">
    <property type="entry name" value="Glycos_transf_1"/>
    <property type="match status" value="1"/>
</dbReference>